<dbReference type="GO" id="GO:0016791">
    <property type="term" value="F:phosphatase activity"/>
    <property type="evidence" value="ECO:0007669"/>
    <property type="project" value="TreeGrafter"/>
</dbReference>
<gene>
    <name evidence="1" type="ORF">FYJ43_03960</name>
</gene>
<dbReference type="InterPro" id="IPR006357">
    <property type="entry name" value="HAD-SF_hydro_IIA"/>
</dbReference>
<name>A0A7K0J5J7_9ACTN</name>
<dbReference type="AlphaFoldDB" id="A0A7K0J5J7"/>
<organism evidence="1 2">
    <name type="scientific">Cutibacterium porci</name>
    <dbReference type="NCBI Taxonomy" id="2605781"/>
    <lineage>
        <taxon>Bacteria</taxon>
        <taxon>Bacillati</taxon>
        <taxon>Actinomycetota</taxon>
        <taxon>Actinomycetes</taxon>
        <taxon>Propionibacteriales</taxon>
        <taxon>Propionibacteriaceae</taxon>
        <taxon>Cutibacterium</taxon>
    </lineage>
</organism>
<dbReference type="RefSeq" id="WP_326833320.1">
    <property type="nucleotide sequence ID" value="NZ_VUMG01000002.1"/>
</dbReference>
<accession>A0A7K0J5J7</accession>
<sequence>MSGALIDGHDAVLFDLDGVVYLGPNPVPTAPDTIAELRRRGVKVGFVTNNAARSAVVVARHLTDIGIPTCPDDVVTSAQAVCDLAARSLPAGVRVLVVGTESLREEAIARGLLPVESAKDDPVAVIQGYDSQVSWSKLEEAGFALQAGARWYAANPDITRPTDRGIVPGIGAQLQVVASTCDVQPIFAGKPYRPLLDATISRLGSTSPIFVGDRLDTDIRGANAIGIDSLFVFTGAHGVTDLLNAVPEDRPNNIAADLSGLFEPKREVVMSGERAQCGDVTVSLDEDRALRPEGVPEDACGQLDAVAAMMVLVYGMDATVPDDAARLFDKLH</sequence>
<dbReference type="Gene3D" id="3.40.50.1000">
    <property type="entry name" value="HAD superfamily/HAD-like"/>
    <property type="match status" value="2"/>
</dbReference>
<dbReference type="Pfam" id="PF13344">
    <property type="entry name" value="Hydrolase_6"/>
    <property type="match status" value="1"/>
</dbReference>
<dbReference type="SUPFAM" id="SSF56784">
    <property type="entry name" value="HAD-like"/>
    <property type="match status" value="1"/>
</dbReference>
<evidence type="ECO:0000313" key="2">
    <source>
        <dbReference type="Proteomes" id="UP000466104"/>
    </source>
</evidence>
<reference evidence="1 2" key="1">
    <citation type="submission" date="2019-08" db="EMBL/GenBank/DDBJ databases">
        <title>In-depth cultivation of the pig gut microbiome towards novel bacterial diversity and tailored functional studies.</title>
        <authorList>
            <person name="Wylensek D."/>
            <person name="Hitch T.C.A."/>
            <person name="Clavel T."/>
        </authorList>
    </citation>
    <scope>NUCLEOTIDE SEQUENCE [LARGE SCALE GENOMIC DNA]</scope>
    <source>
        <strain evidence="1 2">WCA-380-WT-3A</strain>
    </source>
</reference>
<protein>
    <submittedName>
        <fullName evidence="1">HAD-IIA family hydrolase</fullName>
    </submittedName>
</protein>
<keyword evidence="1" id="KW-0378">Hydrolase</keyword>
<dbReference type="EMBL" id="VUMG01000002">
    <property type="protein sequence ID" value="MSS45216.1"/>
    <property type="molecule type" value="Genomic_DNA"/>
</dbReference>
<dbReference type="PANTHER" id="PTHR19288">
    <property type="entry name" value="4-NITROPHENYLPHOSPHATASE-RELATED"/>
    <property type="match status" value="1"/>
</dbReference>
<proteinExistence type="predicted"/>
<evidence type="ECO:0000313" key="1">
    <source>
        <dbReference type="EMBL" id="MSS45216.1"/>
    </source>
</evidence>
<dbReference type="GO" id="GO:0005737">
    <property type="term" value="C:cytoplasm"/>
    <property type="evidence" value="ECO:0007669"/>
    <property type="project" value="TreeGrafter"/>
</dbReference>
<comment type="caution">
    <text evidence="1">The sequence shown here is derived from an EMBL/GenBank/DDBJ whole genome shotgun (WGS) entry which is preliminary data.</text>
</comment>
<keyword evidence="2" id="KW-1185">Reference proteome</keyword>
<dbReference type="PANTHER" id="PTHR19288:SF95">
    <property type="entry name" value="D-GLYCEROL 3-PHOSPHATE PHOSPHATASE"/>
    <property type="match status" value="1"/>
</dbReference>
<dbReference type="InterPro" id="IPR023214">
    <property type="entry name" value="HAD_sf"/>
</dbReference>
<dbReference type="InterPro" id="IPR036412">
    <property type="entry name" value="HAD-like_sf"/>
</dbReference>
<dbReference type="Proteomes" id="UP000466104">
    <property type="component" value="Unassembled WGS sequence"/>
</dbReference>
<dbReference type="Pfam" id="PF13242">
    <property type="entry name" value="Hydrolase_like"/>
    <property type="match status" value="1"/>
</dbReference>
<dbReference type="NCBIfam" id="TIGR01460">
    <property type="entry name" value="HAD-SF-IIA"/>
    <property type="match status" value="1"/>
</dbReference>